<dbReference type="SUPFAM" id="SSF56672">
    <property type="entry name" value="DNA/RNA polymerases"/>
    <property type="match status" value="1"/>
</dbReference>
<feature type="domain" description="Integrase catalytic" evidence="10">
    <location>
        <begin position="1188"/>
        <end position="1348"/>
    </location>
</feature>
<dbReference type="GO" id="GO:0003676">
    <property type="term" value="F:nucleic acid binding"/>
    <property type="evidence" value="ECO:0007669"/>
    <property type="project" value="InterPro"/>
</dbReference>
<keyword evidence="3" id="KW-0548">Nucleotidyltransferase</keyword>
<dbReference type="VEuPathDB" id="FungiDB:RO3G_13855"/>
<dbReference type="PROSITE" id="PS50994">
    <property type="entry name" value="INTEGRASE"/>
    <property type="match status" value="1"/>
</dbReference>
<dbReference type="InterPro" id="IPR036397">
    <property type="entry name" value="RNaseH_sf"/>
</dbReference>
<dbReference type="CDD" id="cd00024">
    <property type="entry name" value="CD_CSD"/>
    <property type="match status" value="1"/>
</dbReference>
<feature type="compositionally biased region" description="Basic residues" evidence="8">
    <location>
        <begin position="1558"/>
        <end position="1567"/>
    </location>
</feature>
<evidence type="ECO:0000256" key="7">
    <source>
        <dbReference type="ARBA" id="ARBA00022918"/>
    </source>
</evidence>
<dbReference type="Gene3D" id="2.40.50.40">
    <property type="match status" value="1"/>
</dbReference>
<dbReference type="GO" id="GO:0003964">
    <property type="term" value="F:RNA-directed DNA polymerase activity"/>
    <property type="evidence" value="ECO:0007669"/>
    <property type="project" value="UniProtKB-KW"/>
</dbReference>
<dbReference type="InParanoid" id="I1CL14"/>
<dbReference type="OrthoDB" id="2289373at2759"/>
<feature type="compositionally biased region" description="Basic residues" evidence="8">
    <location>
        <begin position="360"/>
        <end position="370"/>
    </location>
</feature>
<dbReference type="Pfam" id="PF17917">
    <property type="entry name" value="RT_RNaseH"/>
    <property type="match status" value="1"/>
</dbReference>
<dbReference type="InterPro" id="IPR043502">
    <property type="entry name" value="DNA/RNA_pol_sf"/>
</dbReference>
<dbReference type="STRING" id="246409.I1CL14"/>
<dbReference type="InterPro" id="IPR016197">
    <property type="entry name" value="Chromo-like_dom_sf"/>
</dbReference>
<feature type="region of interest" description="Disordered" evidence="8">
    <location>
        <begin position="1511"/>
        <end position="1567"/>
    </location>
</feature>
<dbReference type="Pfam" id="PF00385">
    <property type="entry name" value="Chromo"/>
    <property type="match status" value="1"/>
</dbReference>
<keyword evidence="5" id="KW-0255">Endonuclease</keyword>
<evidence type="ECO:0000256" key="8">
    <source>
        <dbReference type="SAM" id="MobiDB-lite"/>
    </source>
</evidence>
<keyword evidence="4" id="KW-0540">Nuclease</keyword>
<evidence type="ECO:0000256" key="3">
    <source>
        <dbReference type="ARBA" id="ARBA00022695"/>
    </source>
</evidence>
<dbReference type="PANTHER" id="PTHR37984:SF5">
    <property type="entry name" value="PROTEIN NYNRIN-LIKE"/>
    <property type="match status" value="1"/>
</dbReference>
<dbReference type="InterPro" id="IPR021109">
    <property type="entry name" value="Peptidase_aspartic_dom_sf"/>
</dbReference>
<feature type="compositionally biased region" description="Polar residues" evidence="8">
    <location>
        <begin position="1513"/>
        <end position="1530"/>
    </location>
</feature>
<reference evidence="11 12" key="1">
    <citation type="journal article" date="2009" name="PLoS Genet.">
        <title>Genomic analysis of the basal lineage fungus Rhizopus oryzae reveals a whole-genome duplication.</title>
        <authorList>
            <person name="Ma L.-J."/>
            <person name="Ibrahim A.S."/>
            <person name="Skory C."/>
            <person name="Grabherr M.G."/>
            <person name="Burger G."/>
            <person name="Butler M."/>
            <person name="Elias M."/>
            <person name="Idnurm A."/>
            <person name="Lang B.F."/>
            <person name="Sone T."/>
            <person name="Abe A."/>
            <person name="Calvo S.E."/>
            <person name="Corrochano L.M."/>
            <person name="Engels R."/>
            <person name="Fu J."/>
            <person name="Hansberg W."/>
            <person name="Kim J.-M."/>
            <person name="Kodira C.D."/>
            <person name="Koehrsen M.J."/>
            <person name="Liu B."/>
            <person name="Miranda-Saavedra D."/>
            <person name="O'Leary S."/>
            <person name="Ortiz-Castellanos L."/>
            <person name="Poulter R."/>
            <person name="Rodriguez-Romero J."/>
            <person name="Ruiz-Herrera J."/>
            <person name="Shen Y.-Q."/>
            <person name="Zeng Q."/>
            <person name="Galagan J."/>
            <person name="Birren B.W."/>
            <person name="Cuomo C.A."/>
            <person name="Wickes B.L."/>
        </authorList>
    </citation>
    <scope>NUCLEOTIDE SEQUENCE [LARGE SCALE GENOMIC DNA]</scope>
    <source>
        <strain evidence="12">RA 99-880 / ATCC MYA-4621 / FGSC 9543 / NRRL 43880</strain>
    </source>
</reference>
<dbReference type="InterPro" id="IPR000477">
    <property type="entry name" value="RT_dom"/>
</dbReference>
<sequence>MNSTTGENSFNSGAAPNGDNMSMATGSIDLSSFAGSSPLTDDGTAMVLDSFLVPSSSTGEREELLLRQNLTQLRSEFNGFLEAFTTARLAGDEAAADHALQQMDRTKRRLTAMQEYSSILGKTASPNASISSRNAGLTLSHRDLPKFQLASSVVRPFPNEEVFESVEHFLARFENIIKGSAYRDVEQVWKQFLPLCLPYSDNAWVETDLRKCNTWAEARAAFKEHHGSSLATRHYTDLVFTMQMSNKESIGDYSKKFLQAVYNAGLPSDDPRIADRFLASLTLSVQTLIRVTVARVGKSKADTNEKWTVEYITQVGRDILGDDNKLYAEATALIPGANKSDTVKSRYNENGSRGDGSLSGHRRHQFKRRSHNMTKVNKNYFCTHHGKNGTHDTVDCFTTKRVEKVNTNKKCFKCGQPWSKEHKCKNNDKKVFAVTSHKNDNNPDDDVVKDKTALLDQATSEVNTMMEGLSYDCKYQNKERTLDKKEIKANAFNLLTPIIIENEKLMGLVDTGSDTSFIDINAFTKKLKLNKINKISGSYNFLSHNNDVSRIGITDPLKFKYSNGIMFEHSLEIMKFNTGFDFDVLLGTDILPKMNIGLTGVAFRLSSEHSHSDTATDEIQILENINIDQVNEFEPDNSPAGTAEQRANFFDTIKDVLKRNQSIPVTSSCPMPESIIHLPTKEGATAYRRQYPIPHALRPFLDKQIEEWLKTGTIIKSKVNTSFNSPLLLVPKRNKAGEIVNHRVCLDVRLLNNILPPTFNYPVPLIRDIFDNLNGKKVFSTIDLSNAYHRFKVAPEDVHKLTFTHDNAQYSFIKGCFGVKMLTSQFQKCLAILLDGISCVQNFVDDCIVASDSFEQHAEDVKLVLEKLTSVNLIVNPDKCVWFQHSVRLLGFVVNTTGTKVDRNKLTNVQNWPIPNQSHKHVQQFMGLINYFRDYVPMISRVAEPITRLSNAVNIRELWTDEQTNSFNALKAILQSNLVLHYPDLNKKFFVATDASLYGVAAVLYQKDELQRDKYISFVSSSLTPSQRRWSTTKRELYAIILALKKYRKFLWGKHFTIYSDHKALVYLHTQKIANPMMIGWMETLLDFDFDVVHIPGVLNKLPDQLSRLYPPLEDDNKLVEDSVYKKNKNNLKIKKVVVKRKKYCRDKSINVLATRLIENKNELTDYLTPPEEERDAILRETHSYGHYGYQAIVRDIHSRDLAGPLPATGDDYIYLLVLTDICTKYIVIRPLKNKQSDTVAKELISIFGDYGFPRIIQSDNGTEFRNSLMSHISKNLGIDRRYSTAYHPQGNGSAEASVKIAMNTLRKMIQSNGRDWNHYLPIVQLCINRYIKNKTLSSPFSLMYARRVNMPDDYANKKYPIPNDLMTVEELEERIKHMEEIVFPAILERTQKINEEYSPYTVVRKNRGGSYELKDEQNELLHRNYTPSELKVVNMDESNIENEYYEVEDIRDHRGPIGHREFLVKWAGYGERANTWQKASDFTDPTIIEKYWDKQDELKKLEHERAEHIVNKASSNSKYNESNRNSAPKLSNEKKVHSVETKKRTLPTKLSREERLLKRRLNKEKK</sequence>
<evidence type="ECO:0000256" key="2">
    <source>
        <dbReference type="ARBA" id="ARBA00022679"/>
    </source>
</evidence>
<dbReference type="GO" id="GO:0004519">
    <property type="term" value="F:endonuclease activity"/>
    <property type="evidence" value="ECO:0007669"/>
    <property type="project" value="UniProtKB-KW"/>
</dbReference>
<evidence type="ECO:0000256" key="6">
    <source>
        <dbReference type="ARBA" id="ARBA00022801"/>
    </source>
</evidence>
<dbReference type="InterPro" id="IPR043128">
    <property type="entry name" value="Rev_trsase/Diguanyl_cyclase"/>
</dbReference>
<dbReference type="Gene3D" id="3.10.10.10">
    <property type="entry name" value="HIV Type 1 Reverse Transcriptase, subunit A, domain 1"/>
    <property type="match status" value="1"/>
</dbReference>
<dbReference type="GO" id="GO:0015074">
    <property type="term" value="P:DNA integration"/>
    <property type="evidence" value="ECO:0007669"/>
    <property type="project" value="InterPro"/>
</dbReference>
<evidence type="ECO:0000256" key="4">
    <source>
        <dbReference type="ARBA" id="ARBA00022722"/>
    </source>
</evidence>
<dbReference type="EMBL" id="CH476743">
    <property type="protein sequence ID" value="EIE89144.1"/>
    <property type="molecule type" value="Genomic_DNA"/>
</dbReference>
<dbReference type="CDD" id="cd09274">
    <property type="entry name" value="RNase_HI_RT_Ty3"/>
    <property type="match status" value="1"/>
</dbReference>
<dbReference type="InterPro" id="IPR041373">
    <property type="entry name" value="RT_RNaseH"/>
</dbReference>
<dbReference type="Pfam" id="PF00078">
    <property type="entry name" value="RVT_1"/>
    <property type="match status" value="1"/>
</dbReference>
<gene>
    <name evidence="11" type="ORF">RO3G_13855</name>
</gene>
<dbReference type="OMA" id="ANWENHE"/>
<dbReference type="eggNOG" id="KOG0017">
    <property type="taxonomic scope" value="Eukaryota"/>
</dbReference>
<protein>
    <recommendedName>
        <fullName evidence="1">RNA-directed DNA polymerase</fullName>
        <ecNumber evidence="1">2.7.7.49</ecNumber>
    </recommendedName>
</protein>
<dbReference type="Gene3D" id="3.30.70.270">
    <property type="match status" value="2"/>
</dbReference>
<dbReference type="EC" id="2.7.7.49" evidence="1"/>
<dbReference type="InterPro" id="IPR050951">
    <property type="entry name" value="Retrovirus_Pol_polyprotein"/>
</dbReference>
<dbReference type="FunFam" id="3.30.70.270:FF:000020">
    <property type="entry name" value="Transposon Tf2-6 polyprotein-like Protein"/>
    <property type="match status" value="1"/>
</dbReference>
<dbReference type="GO" id="GO:0005634">
    <property type="term" value="C:nucleus"/>
    <property type="evidence" value="ECO:0007669"/>
    <property type="project" value="UniProtKB-ARBA"/>
</dbReference>
<dbReference type="InterPro" id="IPR001584">
    <property type="entry name" value="Integrase_cat-core"/>
</dbReference>
<dbReference type="CDD" id="cd01647">
    <property type="entry name" value="RT_LTR"/>
    <property type="match status" value="1"/>
</dbReference>
<keyword evidence="6" id="KW-0378">Hydrolase</keyword>
<dbReference type="SUPFAM" id="SSF53098">
    <property type="entry name" value="Ribonuclease H-like"/>
    <property type="match status" value="1"/>
</dbReference>
<dbReference type="Proteomes" id="UP000009138">
    <property type="component" value="Unassembled WGS sequence"/>
</dbReference>
<evidence type="ECO:0000259" key="10">
    <source>
        <dbReference type="PROSITE" id="PS50994"/>
    </source>
</evidence>
<dbReference type="PANTHER" id="PTHR37984">
    <property type="entry name" value="PROTEIN CBG26694"/>
    <property type="match status" value="1"/>
</dbReference>
<keyword evidence="7" id="KW-0695">RNA-directed DNA polymerase</keyword>
<proteinExistence type="predicted"/>
<dbReference type="GeneID" id="93620820"/>
<dbReference type="InterPro" id="IPR012337">
    <property type="entry name" value="RNaseH-like_sf"/>
</dbReference>
<feature type="domain" description="Chromo" evidence="9">
    <location>
        <begin position="1446"/>
        <end position="1504"/>
    </location>
</feature>
<dbReference type="Pfam" id="PF00665">
    <property type="entry name" value="rve"/>
    <property type="match status" value="1"/>
</dbReference>
<evidence type="ECO:0000256" key="5">
    <source>
        <dbReference type="ARBA" id="ARBA00022759"/>
    </source>
</evidence>
<feature type="compositionally biased region" description="Basic and acidic residues" evidence="8">
    <location>
        <begin position="1532"/>
        <end position="1544"/>
    </location>
</feature>
<evidence type="ECO:0000259" key="9">
    <source>
        <dbReference type="PROSITE" id="PS50013"/>
    </source>
</evidence>
<dbReference type="Gene3D" id="2.40.70.10">
    <property type="entry name" value="Acid Proteases"/>
    <property type="match status" value="1"/>
</dbReference>
<dbReference type="RefSeq" id="XP_067524540.1">
    <property type="nucleotide sequence ID" value="XM_067668439.1"/>
</dbReference>
<dbReference type="FunFam" id="3.10.20.370:FF:000001">
    <property type="entry name" value="Retrovirus-related Pol polyprotein from transposon 17.6-like protein"/>
    <property type="match status" value="1"/>
</dbReference>
<dbReference type="SMART" id="SM00298">
    <property type="entry name" value="CHROMO"/>
    <property type="match status" value="1"/>
</dbReference>
<dbReference type="InterPro" id="IPR000953">
    <property type="entry name" value="Chromo/chromo_shadow_dom"/>
</dbReference>
<dbReference type="SUPFAM" id="SSF54160">
    <property type="entry name" value="Chromo domain-like"/>
    <property type="match status" value="1"/>
</dbReference>
<keyword evidence="12" id="KW-1185">Reference proteome</keyword>
<evidence type="ECO:0000313" key="12">
    <source>
        <dbReference type="Proteomes" id="UP000009138"/>
    </source>
</evidence>
<evidence type="ECO:0000256" key="1">
    <source>
        <dbReference type="ARBA" id="ARBA00012493"/>
    </source>
</evidence>
<dbReference type="PROSITE" id="PS50013">
    <property type="entry name" value="CHROMO_2"/>
    <property type="match status" value="1"/>
</dbReference>
<dbReference type="Gene3D" id="3.30.420.10">
    <property type="entry name" value="Ribonuclease H-like superfamily/Ribonuclease H"/>
    <property type="match status" value="1"/>
</dbReference>
<organism evidence="11 12">
    <name type="scientific">Rhizopus delemar (strain RA 99-880 / ATCC MYA-4621 / FGSC 9543 / NRRL 43880)</name>
    <name type="common">Mucormycosis agent</name>
    <name type="synonym">Rhizopus arrhizus var. delemar</name>
    <dbReference type="NCBI Taxonomy" id="246409"/>
    <lineage>
        <taxon>Eukaryota</taxon>
        <taxon>Fungi</taxon>
        <taxon>Fungi incertae sedis</taxon>
        <taxon>Mucoromycota</taxon>
        <taxon>Mucoromycotina</taxon>
        <taxon>Mucoromycetes</taxon>
        <taxon>Mucorales</taxon>
        <taxon>Mucorineae</taxon>
        <taxon>Rhizopodaceae</taxon>
        <taxon>Rhizopus</taxon>
    </lineage>
</organism>
<evidence type="ECO:0000313" key="11">
    <source>
        <dbReference type="EMBL" id="EIE89144.1"/>
    </source>
</evidence>
<dbReference type="InterPro" id="IPR023780">
    <property type="entry name" value="Chromo_domain"/>
</dbReference>
<keyword evidence="2" id="KW-0808">Transferase</keyword>
<feature type="region of interest" description="Disordered" evidence="8">
    <location>
        <begin position="341"/>
        <end position="370"/>
    </location>
</feature>
<name>I1CL14_RHIO9</name>
<accession>I1CL14</accession>
<dbReference type="Gene3D" id="3.10.20.370">
    <property type="match status" value="1"/>
</dbReference>
<dbReference type="GO" id="GO:0016787">
    <property type="term" value="F:hydrolase activity"/>
    <property type="evidence" value="ECO:0007669"/>
    <property type="project" value="UniProtKB-KW"/>
</dbReference>